<name>A0A816NR20_9BILA</name>
<comment type="caution">
    <text evidence="1">The sequence shown here is derived from an EMBL/GenBank/DDBJ whole genome shotgun (WGS) entry which is preliminary data.</text>
</comment>
<evidence type="ECO:0000313" key="1">
    <source>
        <dbReference type="EMBL" id="CAF2038653.1"/>
    </source>
</evidence>
<feature type="non-terminal residue" evidence="1">
    <location>
        <position position="1"/>
    </location>
</feature>
<evidence type="ECO:0000313" key="2">
    <source>
        <dbReference type="EMBL" id="CAF3909332.1"/>
    </source>
</evidence>
<gene>
    <name evidence="1" type="ORF">MBJ925_LOCUS11068</name>
    <name evidence="2" type="ORF">SMN809_LOCUS7063</name>
</gene>
<sequence length="93" mass="9880">MMTPVRGTDAPLLPYAKWKNNGSTIVGGNGMGDTCNSVNTPFGLYIDNVETVYAADSKNHRVIAFFSQPPSCKVVAGGHGPGKELNQLNQPTD</sequence>
<dbReference type="Gene3D" id="2.120.10.30">
    <property type="entry name" value="TolB, C-terminal domain"/>
    <property type="match status" value="1"/>
</dbReference>
<dbReference type="Proteomes" id="UP000663824">
    <property type="component" value="Unassembled WGS sequence"/>
</dbReference>
<dbReference type="EMBL" id="CAJOBI010001994">
    <property type="protein sequence ID" value="CAF3909332.1"/>
    <property type="molecule type" value="Genomic_DNA"/>
</dbReference>
<reference evidence="1" key="1">
    <citation type="submission" date="2021-02" db="EMBL/GenBank/DDBJ databases">
        <authorList>
            <person name="Nowell W R."/>
        </authorList>
    </citation>
    <scope>NUCLEOTIDE SEQUENCE</scope>
</reference>
<evidence type="ECO:0000313" key="3">
    <source>
        <dbReference type="Proteomes" id="UP000663824"/>
    </source>
</evidence>
<proteinExistence type="predicted"/>
<dbReference type="InterPro" id="IPR011042">
    <property type="entry name" value="6-blade_b-propeller_TolB-like"/>
</dbReference>
<dbReference type="AlphaFoldDB" id="A0A816NR20"/>
<accession>A0A816NR20</accession>
<organism evidence="1 3">
    <name type="scientific">Rotaria magnacalcarata</name>
    <dbReference type="NCBI Taxonomy" id="392030"/>
    <lineage>
        <taxon>Eukaryota</taxon>
        <taxon>Metazoa</taxon>
        <taxon>Spiralia</taxon>
        <taxon>Gnathifera</taxon>
        <taxon>Rotifera</taxon>
        <taxon>Eurotatoria</taxon>
        <taxon>Bdelloidea</taxon>
        <taxon>Philodinida</taxon>
        <taxon>Philodinidae</taxon>
        <taxon>Rotaria</taxon>
    </lineage>
</organism>
<protein>
    <recommendedName>
        <fullName evidence="4">NHL repeat-containing protein 2</fullName>
    </recommendedName>
</protein>
<dbReference type="Proteomes" id="UP000676336">
    <property type="component" value="Unassembled WGS sequence"/>
</dbReference>
<evidence type="ECO:0008006" key="4">
    <source>
        <dbReference type="Google" id="ProtNLM"/>
    </source>
</evidence>
<dbReference type="EMBL" id="CAJNRE010004760">
    <property type="protein sequence ID" value="CAF2038653.1"/>
    <property type="molecule type" value="Genomic_DNA"/>
</dbReference>